<dbReference type="Proteomes" id="UP000009168">
    <property type="component" value="Unassembled WGS sequence"/>
</dbReference>
<feature type="compositionally biased region" description="Low complexity" evidence="1">
    <location>
        <begin position="1251"/>
        <end position="1271"/>
    </location>
</feature>
<dbReference type="KEGG" id="tet:TTHERM_00298290"/>
<feature type="compositionally biased region" description="Polar residues" evidence="1">
    <location>
        <begin position="1239"/>
        <end position="1250"/>
    </location>
</feature>
<evidence type="ECO:0000256" key="1">
    <source>
        <dbReference type="SAM" id="MobiDB-lite"/>
    </source>
</evidence>
<feature type="compositionally biased region" description="Polar residues" evidence="1">
    <location>
        <begin position="892"/>
        <end position="902"/>
    </location>
</feature>
<evidence type="ECO:0000313" key="2">
    <source>
        <dbReference type="EMBL" id="EAS04218.2"/>
    </source>
</evidence>
<accession>I7MIA0</accession>
<evidence type="ECO:0000313" key="3">
    <source>
        <dbReference type="Proteomes" id="UP000009168"/>
    </source>
</evidence>
<dbReference type="GeneID" id="7839810"/>
<reference evidence="3" key="1">
    <citation type="journal article" date="2006" name="PLoS Biol.">
        <title>Macronuclear genome sequence of the ciliate Tetrahymena thermophila, a model eukaryote.</title>
        <authorList>
            <person name="Eisen J.A."/>
            <person name="Coyne R.S."/>
            <person name="Wu M."/>
            <person name="Wu D."/>
            <person name="Thiagarajan M."/>
            <person name="Wortman J.R."/>
            <person name="Badger J.H."/>
            <person name="Ren Q."/>
            <person name="Amedeo P."/>
            <person name="Jones K.M."/>
            <person name="Tallon L.J."/>
            <person name="Delcher A.L."/>
            <person name="Salzberg S.L."/>
            <person name="Silva J.C."/>
            <person name="Haas B.J."/>
            <person name="Majoros W.H."/>
            <person name="Farzad M."/>
            <person name="Carlton J.M."/>
            <person name="Smith R.K. Jr."/>
            <person name="Garg J."/>
            <person name="Pearlman R.E."/>
            <person name="Karrer K.M."/>
            <person name="Sun L."/>
            <person name="Manning G."/>
            <person name="Elde N.C."/>
            <person name="Turkewitz A.P."/>
            <person name="Asai D.J."/>
            <person name="Wilkes D.E."/>
            <person name="Wang Y."/>
            <person name="Cai H."/>
            <person name="Collins K."/>
            <person name="Stewart B.A."/>
            <person name="Lee S.R."/>
            <person name="Wilamowska K."/>
            <person name="Weinberg Z."/>
            <person name="Ruzzo W.L."/>
            <person name="Wloga D."/>
            <person name="Gaertig J."/>
            <person name="Frankel J."/>
            <person name="Tsao C.-C."/>
            <person name="Gorovsky M.A."/>
            <person name="Keeling P.J."/>
            <person name="Waller R.F."/>
            <person name="Patron N.J."/>
            <person name="Cherry J.M."/>
            <person name="Stover N.A."/>
            <person name="Krieger C.J."/>
            <person name="del Toro C."/>
            <person name="Ryder H.F."/>
            <person name="Williamson S.C."/>
            <person name="Barbeau R.A."/>
            <person name="Hamilton E.P."/>
            <person name="Orias E."/>
        </authorList>
    </citation>
    <scope>NUCLEOTIDE SEQUENCE [LARGE SCALE GENOMIC DNA]</scope>
    <source>
        <strain evidence="3">SB210</strain>
    </source>
</reference>
<dbReference type="EMBL" id="GG662449">
    <property type="protein sequence ID" value="EAS04218.2"/>
    <property type="molecule type" value="Genomic_DNA"/>
</dbReference>
<feature type="region of interest" description="Disordered" evidence="1">
    <location>
        <begin position="1"/>
        <end position="20"/>
    </location>
</feature>
<feature type="region of interest" description="Disordered" evidence="1">
    <location>
        <begin position="786"/>
        <end position="809"/>
    </location>
</feature>
<name>I7MIA0_TETTS</name>
<feature type="region of interest" description="Disordered" evidence="1">
    <location>
        <begin position="951"/>
        <end position="975"/>
    </location>
</feature>
<dbReference type="InParanoid" id="I7MIA0"/>
<dbReference type="RefSeq" id="XP_001024463.2">
    <property type="nucleotide sequence ID" value="XM_001024463.2"/>
</dbReference>
<feature type="compositionally biased region" description="Polar residues" evidence="1">
    <location>
        <begin position="964"/>
        <end position="975"/>
    </location>
</feature>
<feature type="region of interest" description="Disordered" evidence="1">
    <location>
        <begin position="881"/>
        <end position="902"/>
    </location>
</feature>
<feature type="compositionally biased region" description="Polar residues" evidence="1">
    <location>
        <begin position="1"/>
        <end position="13"/>
    </location>
</feature>
<feature type="compositionally biased region" description="Basic and acidic residues" evidence="1">
    <location>
        <begin position="1228"/>
        <end position="1238"/>
    </location>
</feature>
<sequence length="1512" mass="180025">MSQQLHKQNQAVDQNRNSQRNQEIIQNQNYIQPITEWQVEFYNVEDMWRKNNEVKYNNYFDNQQNIAKEVEVTQKILGDSSRIVEKFNLVYPQAYQVVRSVRQAQTQSLNQLNQQYLDSFENNRFSLDLNNLNDKILFIFISHSSLIQNREQRIKIDLQQETEVLKSLAHFYKTGNIIQKNYLHLINLDIHQISQILKDESSILSYKSLCDQKADYNTIQFEFVNQMKIIMKNQISNLSDQIIQRHERILNDIQSSLLIIENIDLQVVYSNCAAAKALALCKINFNIDQIAILLEELEETNNKFCKEILEQISLFQKDKRNVLQSQNTSLVQILAEQILDIIILETQKQIQFQQALDMTQSNIVLANNSISRQIPRELQGKVNNLTKLDSSWIDLLQQYLPNNSDAQNTNQPNQENQFLLALLQLQEQSLLDIVNNLYSELQFIPKLVLQRLYQEQNNQKQNPIFNILAFPNQQNEMIFQWFGKQVCLSRIFNNYIINYINQSLAIAHNSNNQQHFQQQQLQTLENLYQSLFLLLLPYFCEKEMNELQISTVSQFKLYFLKYFRQLNYGLSQKQHYIAQIQEQVKNKILNNFIQEQEFIEIKEINYDNLQFQNNIVSVERDFQNKILRWRVQLQDRYQIMFGKNDKFIDSMSQSTLHFLRDSNTVKMVEVSIVLNDQIQQQNQQEFKDCCLKVNIIFQQSIDTLFFLSSNIQSSYLFYLTLFVLRNYHTQEISIINKINQNLFNLDFEQYNYKLLEFINSLEQEIVNYNLEQEQLRIQQQQQKELEDRQYQQSLPQQSVENRNQLQQDNQTQKIDNTWNQNNYLPQIDSTLQSQSTHFQAQFDGQNNNYNQNVNLQLQQQQFQNQNLNYQQNYYNNQGYQQSQDLRNERNPENTNQQNVCKQSQTQYQNINQIEYQQNNQQQYMNQQQQQQQQFQNQNLIYQQNYQNNQGFQQSQDLRDERNSENSNQQDVCKQSQTQYQNINQIEYQQNNQQLYMNQQQQQQQFQNQNLIYQQNYQNNQGFQQSQDLRDERNSENTNQQNVCMQSQTQYQNINQIEYQQNKQQQYVNQQQQQQIQPKISQQNQQIRQHVTHLVAAGDFAYGLGACQDFQFCQQQIFYQEGNNLQNKQISNRNTQALLNQQFQSQKCQNSQNNSLNKSQYELQDQRNLQQQGKPYSIENKNEYQEKEIKKQQEDNLSLQLQNNSQLSFQNQIGQNYNPFQVQNQNMQKEFKQSDESDIKSQPSNYSNISLQGDNNQQQSNMQQNQSNGIQNFNQGQNFQFEERKNDYNQITLITNSQSQVCSQTSTKQDFKQENLSSLQLQNQLNQNYNQLDPSKISLQEGINQSQSNMQQNQSNYIQYANQAQNFQFEEKKNDQNQIILTTTNSQSQLCNQTAIQQDFKQEKLSSGLIKNEFNQNQQFDQASNQKEAFKIQNEEKAINQNTESCINLQQMGTQQNSQPNLDEYEIIQSYQSSQLNSNLVMQEQDNLVIVDQIDQIDQINIQFKESIQFHKK</sequence>
<protein>
    <submittedName>
        <fullName evidence="2">Uncharacterized protein</fullName>
    </submittedName>
</protein>
<feature type="region of interest" description="Disordered" evidence="1">
    <location>
        <begin position="1227"/>
        <end position="1271"/>
    </location>
</feature>
<feature type="compositionally biased region" description="Polar residues" evidence="1">
    <location>
        <begin position="793"/>
        <end position="809"/>
    </location>
</feature>
<gene>
    <name evidence="2" type="ORF">TTHERM_00298290</name>
</gene>
<keyword evidence="3" id="KW-1185">Reference proteome</keyword>
<proteinExistence type="predicted"/>
<organism evidence="2 3">
    <name type="scientific">Tetrahymena thermophila (strain SB210)</name>
    <dbReference type="NCBI Taxonomy" id="312017"/>
    <lineage>
        <taxon>Eukaryota</taxon>
        <taxon>Sar</taxon>
        <taxon>Alveolata</taxon>
        <taxon>Ciliophora</taxon>
        <taxon>Intramacronucleata</taxon>
        <taxon>Oligohymenophorea</taxon>
        <taxon>Hymenostomatida</taxon>
        <taxon>Tetrahymenina</taxon>
        <taxon>Tetrahymenidae</taxon>
        <taxon>Tetrahymena</taxon>
    </lineage>
</organism>